<dbReference type="HOGENOM" id="CLU_2938510_0_0_5"/>
<keyword evidence="1" id="KW-0614">Plasmid</keyword>
<reference evidence="1 2" key="1">
    <citation type="submission" date="2013-12" db="EMBL/GenBank/DDBJ databases">
        <title>Complete genome sequence of Rhizobium etli bv. mimosae IE4771.</title>
        <authorList>
            <person name="Bustos P."/>
            <person name="Santamaria R.I."/>
            <person name="Lozano L."/>
            <person name="Ormeno-Orrillo E."/>
            <person name="Rogel M.A."/>
            <person name="Romero D."/>
            <person name="Cevallos M.A."/>
            <person name="Martinez-Romero E."/>
            <person name="Gonzalez V."/>
        </authorList>
    </citation>
    <scope>NUCLEOTIDE SEQUENCE [LARGE SCALE GENOMIC DNA]</scope>
    <source>
        <strain evidence="1 2">IE4771</strain>
        <plasmid evidence="2">Plasmid pRetIE4771b</plasmid>
    </source>
</reference>
<gene>
    <name evidence="1" type="ORF">IE4771_PB00132</name>
</gene>
<dbReference type="Proteomes" id="UP000027180">
    <property type="component" value="Plasmid pRetIE4771b"/>
</dbReference>
<name>A0A060I3Y5_RHIET</name>
<evidence type="ECO:0000313" key="2">
    <source>
        <dbReference type="Proteomes" id="UP000027180"/>
    </source>
</evidence>
<sequence>MLFVLSARILMRTRFYRVLEIFNYWARLRDEDDRVDERVTRPEVGAFAGAHKCTFSILIR</sequence>
<dbReference type="KEGG" id="rei:IE4771_PB00132"/>
<dbReference type="EMBL" id="CP006988">
    <property type="protein sequence ID" value="AIC29863.1"/>
    <property type="molecule type" value="Genomic_DNA"/>
</dbReference>
<protein>
    <submittedName>
        <fullName evidence="1">Uncharacterized protein</fullName>
    </submittedName>
</protein>
<geneLocation type="plasmid" evidence="1 2">
    <name>pRetIE4771b</name>
</geneLocation>
<evidence type="ECO:0000313" key="1">
    <source>
        <dbReference type="EMBL" id="AIC29863.1"/>
    </source>
</evidence>
<accession>A0A060I3Y5</accession>
<organism evidence="1 2">
    <name type="scientific">Rhizobium etli bv. mimosae str. IE4771</name>
    <dbReference type="NCBI Taxonomy" id="1432050"/>
    <lineage>
        <taxon>Bacteria</taxon>
        <taxon>Pseudomonadati</taxon>
        <taxon>Pseudomonadota</taxon>
        <taxon>Alphaproteobacteria</taxon>
        <taxon>Hyphomicrobiales</taxon>
        <taxon>Rhizobiaceae</taxon>
        <taxon>Rhizobium/Agrobacterium group</taxon>
        <taxon>Rhizobium</taxon>
    </lineage>
</organism>
<dbReference type="AlphaFoldDB" id="A0A060I3Y5"/>
<proteinExistence type="predicted"/>